<protein>
    <recommendedName>
        <fullName evidence="3">Chemotaxis protein</fullName>
    </recommendedName>
</protein>
<accession>A0ABY1Q0B8</accession>
<keyword evidence="2" id="KW-1185">Reference proteome</keyword>
<dbReference type="RefSeq" id="WP_283441686.1">
    <property type="nucleotide sequence ID" value="NZ_FXUL01000004.1"/>
</dbReference>
<name>A0ABY1Q0B8_9BURK</name>
<sequence length="180" mass="18667">MKRQDSGVLELGQLLTDVSAEGIAHLEEVQADLAQTRLLLGEAIARLSSGFGALHAAVSVQRVAAEQLQRQAEGAGGGGDGEEQLRAAAAAIDTHVQAMVTALQFEDMTSQLIAQAGRRIAGLLGILAGVGDGAQGLASGDLTRLDALRTAMAAQSRELDGLLARSVDQRHMESGDITLF</sequence>
<proteinExistence type="predicted"/>
<reference evidence="1 2" key="1">
    <citation type="submission" date="2017-05" db="EMBL/GenBank/DDBJ databases">
        <authorList>
            <person name="Varghese N."/>
            <person name="Submissions S."/>
        </authorList>
    </citation>
    <scope>NUCLEOTIDE SEQUENCE [LARGE SCALE GENOMIC DNA]</scope>
    <source>
        <strain evidence="1 2">DSM 26001</strain>
    </source>
</reference>
<organism evidence="1 2">
    <name type="scientific">Noviherbaspirillum suwonense</name>
    <dbReference type="NCBI Taxonomy" id="1224511"/>
    <lineage>
        <taxon>Bacteria</taxon>
        <taxon>Pseudomonadati</taxon>
        <taxon>Pseudomonadota</taxon>
        <taxon>Betaproteobacteria</taxon>
        <taxon>Burkholderiales</taxon>
        <taxon>Oxalobacteraceae</taxon>
        <taxon>Noviherbaspirillum</taxon>
    </lineage>
</organism>
<evidence type="ECO:0000313" key="1">
    <source>
        <dbReference type="EMBL" id="SMP55069.1"/>
    </source>
</evidence>
<evidence type="ECO:0000313" key="2">
    <source>
        <dbReference type="Proteomes" id="UP001158049"/>
    </source>
</evidence>
<evidence type="ECO:0008006" key="3">
    <source>
        <dbReference type="Google" id="ProtNLM"/>
    </source>
</evidence>
<gene>
    <name evidence="1" type="ORF">SAMN06295970_104118</name>
</gene>
<dbReference type="EMBL" id="FXUL01000004">
    <property type="protein sequence ID" value="SMP55069.1"/>
    <property type="molecule type" value="Genomic_DNA"/>
</dbReference>
<dbReference type="Proteomes" id="UP001158049">
    <property type="component" value="Unassembled WGS sequence"/>
</dbReference>
<comment type="caution">
    <text evidence="1">The sequence shown here is derived from an EMBL/GenBank/DDBJ whole genome shotgun (WGS) entry which is preliminary data.</text>
</comment>